<evidence type="ECO:0000256" key="5">
    <source>
        <dbReference type="ARBA" id="ARBA00022741"/>
    </source>
</evidence>
<dbReference type="SUPFAM" id="SSF49879">
    <property type="entry name" value="SMAD/FHA domain"/>
    <property type="match status" value="1"/>
</dbReference>
<evidence type="ECO:0000256" key="6">
    <source>
        <dbReference type="ARBA" id="ARBA00022840"/>
    </source>
</evidence>
<dbReference type="Proteomes" id="UP001225356">
    <property type="component" value="Unassembled WGS sequence"/>
</dbReference>
<evidence type="ECO:0000313" key="14">
    <source>
        <dbReference type="EMBL" id="MDP9849724.1"/>
    </source>
</evidence>
<feature type="compositionally biased region" description="Pro residues" evidence="9">
    <location>
        <begin position="465"/>
        <end position="492"/>
    </location>
</feature>
<dbReference type="InterPro" id="IPR003439">
    <property type="entry name" value="ABC_transporter-like_ATP-bd"/>
</dbReference>
<comment type="caution">
    <text evidence="14">The sequence shown here is derived from an EMBL/GenBank/DDBJ whole genome shotgun (WGS) entry which is preliminary data.</text>
</comment>
<keyword evidence="4 10" id="KW-0812">Transmembrane</keyword>
<feature type="transmembrane region" description="Helical" evidence="10">
    <location>
        <begin position="1075"/>
        <end position="1095"/>
    </location>
</feature>
<keyword evidence="2" id="KW-0813">Transport</keyword>
<evidence type="ECO:0000256" key="2">
    <source>
        <dbReference type="ARBA" id="ARBA00022448"/>
    </source>
</evidence>
<keyword evidence="14" id="KW-0418">Kinase</keyword>
<accession>A0ABT9QUP1</accession>
<dbReference type="InterPro" id="IPR000253">
    <property type="entry name" value="FHA_dom"/>
</dbReference>
<evidence type="ECO:0000256" key="10">
    <source>
        <dbReference type="SAM" id="Phobius"/>
    </source>
</evidence>
<feature type="region of interest" description="Disordered" evidence="9">
    <location>
        <begin position="458"/>
        <end position="517"/>
    </location>
</feature>
<dbReference type="Pfam" id="PF00005">
    <property type="entry name" value="ABC_tran"/>
    <property type="match status" value="1"/>
</dbReference>
<dbReference type="PROSITE" id="PS00108">
    <property type="entry name" value="PROTEIN_KINASE_ST"/>
    <property type="match status" value="1"/>
</dbReference>
<dbReference type="PROSITE" id="PS50006">
    <property type="entry name" value="FHA_DOMAIN"/>
    <property type="match status" value="1"/>
</dbReference>
<evidence type="ECO:0000259" key="12">
    <source>
        <dbReference type="PROSITE" id="PS50011"/>
    </source>
</evidence>
<dbReference type="Gene3D" id="1.10.510.10">
    <property type="entry name" value="Transferase(Phosphotransferase) domain 1"/>
    <property type="match status" value="1"/>
</dbReference>
<name>A0ABT9QUP1_9ACTN</name>
<dbReference type="Gene3D" id="3.30.200.20">
    <property type="entry name" value="Phosphorylase Kinase, domain 1"/>
    <property type="match status" value="1"/>
</dbReference>
<sequence length="1140" mass="119641">MSGHAPLPLQPNDPAEIGPYRVLGRLGQGGQGQVYLAQRPGGDRVAVKILWTGASHDSPARRRFALELLAARRVPRVCTAVVLDADMQGETPYIVSEYVAGPSLQEAIDNKGVLDGSALERLATYTATALAAIHGARVVHRDFKPANVLLGPDGPRVVDFGIAQALENTSLHPSMHTKGIIGTCPYMAPEQFGEGDVSPAADVHAWAATVVFAATGQPPYGEGNIPAVMYRVLNEPPRLDGLAEPLRGLVSRCLAKRPEDRPTSLQMLQMLIEPGPVPPISAPPLPPSVPLRTPPPPHQVQPPAHGSGPAPVRAPLPPLVPPQLLPFAPPPVPPLAPPGDGGRGTGSQSAGPQGTELQGSAEGVPPLYLVVGGMVHVLGGDHPHTAGGPGSSIEIPYVWAPGDLIYIRHRGVWRLNVRLPGADIQVEQAKRDGSMVAFDTPDGRCVIRGEVNGIPVKCQISLNPPAQPHHPPHNPTPGPESTPGPGPGPGPGLGPGAGPGLTLPWPGGPTGSSSQVTHHTIGDVTVLGSGDEANVRVRGMDVAAEHATLLRTQDGFRLRDHGKGGGTFIAGRSVLWAILHTGDAFSIADTTFRLLSDRILESRPAPQADLIAHEVNARYGSIPALQDLSFALGHGQFMAIVGPSGAGKSSLFRALLGELPITGGTLLFRGLDLVTDGEQIRHLLGYLPQQDHLHKSLTVRQNLRYAARLRLPADLPRKDREARILEIVDRLGLTERIDLRAARLSGGQLKRLSIALEILSDPLLLLLDEPTSGLDPGLDQEVMRLLKEIAGRGCSVIVVTHTPDNLILTDQVLVLGAGGRPVYVGAPQQILPAMEVNDYPELMRKLSQGALRPVRDPAGPSASPAPPVPGTDPALRPQRTGASALRQFWVFTRREAALLRARGPIGLITPFALAVVGALLTAALSVAGEGPPSSNPVPVLTMLVTVCALAGQALTYNNLVSEYDITAREYRSGLSPGALVSAKFVIFGIVAIAQGMLAAVVYIAIQGELGKGLLPLSFVLELCLPLSCLALASMGLGLAVSALASTPEKAVGFATVAAIVQVALNGSLFKLMDPLATVAVAVPARWAFAAGATLVEPLGPKDALWNQTVGQLTTNLSVLLLLAGVYTAIAWLLLRRRLVT</sequence>
<feature type="transmembrane region" description="Helical" evidence="10">
    <location>
        <begin position="979"/>
        <end position="1005"/>
    </location>
</feature>
<dbReference type="GO" id="GO:0016301">
    <property type="term" value="F:kinase activity"/>
    <property type="evidence" value="ECO:0007669"/>
    <property type="project" value="UniProtKB-KW"/>
</dbReference>
<feature type="compositionally biased region" description="Pro residues" evidence="9">
    <location>
        <begin position="312"/>
        <end position="337"/>
    </location>
</feature>
<keyword evidence="15" id="KW-1185">Reference proteome</keyword>
<feature type="transmembrane region" description="Helical" evidence="10">
    <location>
        <begin position="1050"/>
        <end position="1068"/>
    </location>
</feature>
<keyword evidence="6" id="KW-0067">ATP-binding</keyword>
<feature type="region of interest" description="Disordered" evidence="9">
    <location>
        <begin position="853"/>
        <end position="877"/>
    </location>
</feature>
<feature type="transmembrane region" description="Helical" evidence="10">
    <location>
        <begin position="939"/>
        <end position="959"/>
    </location>
</feature>
<dbReference type="InterPro" id="IPR027417">
    <property type="entry name" value="P-loop_NTPase"/>
</dbReference>
<evidence type="ECO:0000256" key="9">
    <source>
        <dbReference type="SAM" id="MobiDB-lite"/>
    </source>
</evidence>
<evidence type="ECO:0000256" key="8">
    <source>
        <dbReference type="ARBA" id="ARBA00023136"/>
    </source>
</evidence>
<dbReference type="SMART" id="SM00382">
    <property type="entry name" value="AAA"/>
    <property type="match status" value="1"/>
</dbReference>
<dbReference type="PROSITE" id="PS50893">
    <property type="entry name" value="ABC_TRANSPORTER_2"/>
    <property type="match status" value="1"/>
</dbReference>
<evidence type="ECO:0000259" key="13">
    <source>
        <dbReference type="PROSITE" id="PS50893"/>
    </source>
</evidence>
<keyword evidence="14" id="KW-0808">Transferase</keyword>
<dbReference type="Pfam" id="PF00069">
    <property type="entry name" value="Pkinase"/>
    <property type="match status" value="1"/>
</dbReference>
<dbReference type="CDD" id="cd14014">
    <property type="entry name" value="STKc_PknB_like"/>
    <property type="match status" value="1"/>
</dbReference>
<dbReference type="InterPro" id="IPR011009">
    <property type="entry name" value="Kinase-like_dom_sf"/>
</dbReference>
<evidence type="ECO:0000313" key="15">
    <source>
        <dbReference type="Proteomes" id="UP001225356"/>
    </source>
</evidence>
<keyword evidence="5" id="KW-0547">Nucleotide-binding</keyword>
<evidence type="ECO:0000256" key="3">
    <source>
        <dbReference type="ARBA" id="ARBA00022553"/>
    </source>
</evidence>
<dbReference type="CDD" id="cd00060">
    <property type="entry name" value="FHA"/>
    <property type="match status" value="1"/>
</dbReference>
<protein>
    <submittedName>
        <fullName evidence="14">ABC-type multidrug transport system ATPase subunit/serine/threonine protein kinase</fullName>
    </submittedName>
</protein>
<comment type="subcellular location">
    <subcellularLocation>
        <location evidence="1">Membrane</location>
        <topology evidence="1">Multi-pass membrane protein</topology>
    </subcellularLocation>
</comment>
<gene>
    <name evidence="14" type="ORF">J2853_008935</name>
</gene>
<dbReference type="PROSITE" id="PS50011">
    <property type="entry name" value="PROTEIN_KINASE_DOM"/>
    <property type="match status" value="1"/>
</dbReference>
<dbReference type="Gene3D" id="2.60.200.20">
    <property type="match status" value="1"/>
</dbReference>
<dbReference type="Pfam" id="PF00498">
    <property type="entry name" value="FHA"/>
    <property type="match status" value="1"/>
</dbReference>
<dbReference type="InterPro" id="IPR008984">
    <property type="entry name" value="SMAD_FHA_dom_sf"/>
</dbReference>
<dbReference type="PANTHER" id="PTHR48041:SF139">
    <property type="entry name" value="PROTEIN SCARLET"/>
    <property type="match status" value="1"/>
</dbReference>
<reference evidence="14 15" key="1">
    <citation type="submission" date="2023-07" db="EMBL/GenBank/DDBJ databases">
        <title>Sequencing the genomes of 1000 actinobacteria strains.</title>
        <authorList>
            <person name="Klenk H.-P."/>
        </authorList>
    </citation>
    <scope>NUCLEOTIDE SEQUENCE [LARGE SCALE GENOMIC DNA]</scope>
    <source>
        <strain evidence="14 15">DSM 46740</strain>
    </source>
</reference>
<evidence type="ECO:0000256" key="1">
    <source>
        <dbReference type="ARBA" id="ARBA00004141"/>
    </source>
</evidence>
<dbReference type="InterPro" id="IPR000719">
    <property type="entry name" value="Prot_kinase_dom"/>
</dbReference>
<evidence type="ECO:0000259" key="11">
    <source>
        <dbReference type="PROSITE" id="PS50006"/>
    </source>
</evidence>
<dbReference type="InterPro" id="IPR017871">
    <property type="entry name" value="ABC_transporter-like_CS"/>
</dbReference>
<dbReference type="PANTHER" id="PTHR48041">
    <property type="entry name" value="ABC TRANSPORTER G FAMILY MEMBER 28"/>
    <property type="match status" value="1"/>
</dbReference>
<keyword evidence="7 10" id="KW-1133">Transmembrane helix</keyword>
<keyword evidence="8 10" id="KW-0472">Membrane</keyword>
<organism evidence="14 15">
    <name type="scientific">Streptosporangium lutulentum</name>
    <dbReference type="NCBI Taxonomy" id="1461250"/>
    <lineage>
        <taxon>Bacteria</taxon>
        <taxon>Bacillati</taxon>
        <taxon>Actinomycetota</taxon>
        <taxon>Actinomycetes</taxon>
        <taxon>Streptosporangiales</taxon>
        <taxon>Streptosporangiaceae</taxon>
        <taxon>Streptosporangium</taxon>
    </lineage>
</organism>
<feature type="compositionally biased region" description="Pro residues" evidence="9">
    <location>
        <begin position="275"/>
        <end position="300"/>
    </location>
</feature>
<dbReference type="EMBL" id="JAUSQU010000001">
    <property type="protein sequence ID" value="MDP9849724.1"/>
    <property type="molecule type" value="Genomic_DNA"/>
</dbReference>
<feature type="compositionally biased region" description="Polar residues" evidence="9">
    <location>
        <begin position="346"/>
        <end position="358"/>
    </location>
</feature>
<keyword evidence="3" id="KW-0597">Phosphoprotein</keyword>
<feature type="transmembrane region" description="Helical" evidence="10">
    <location>
        <begin position="1017"/>
        <end position="1044"/>
    </location>
</feature>
<feature type="transmembrane region" description="Helical" evidence="10">
    <location>
        <begin position="1115"/>
        <end position="1134"/>
    </location>
</feature>
<dbReference type="InterPro" id="IPR013525">
    <property type="entry name" value="ABC2_TM"/>
</dbReference>
<evidence type="ECO:0000256" key="4">
    <source>
        <dbReference type="ARBA" id="ARBA00022692"/>
    </source>
</evidence>
<feature type="domain" description="FHA" evidence="11">
    <location>
        <begin position="525"/>
        <end position="574"/>
    </location>
</feature>
<dbReference type="InterPro" id="IPR050352">
    <property type="entry name" value="ABCG_transporters"/>
</dbReference>
<evidence type="ECO:0000256" key="7">
    <source>
        <dbReference type="ARBA" id="ARBA00022989"/>
    </source>
</evidence>
<dbReference type="SUPFAM" id="SSF52540">
    <property type="entry name" value="P-loop containing nucleoside triphosphate hydrolases"/>
    <property type="match status" value="1"/>
</dbReference>
<proteinExistence type="predicted"/>
<feature type="region of interest" description="Disordered" evidence="9">
    <location>
        <begin position="275"/>
        <end position="361"/>
    </location>
</feature>
<dbReference type="InterPro" id="IPR003593">
    <property type="entry name" value="AAA+_ATPase"/>
</dbReference>
<dbReference type="Pfam" id="PF01061">
    <property type="entry name" value="ABC2_membrane"/>
    <property type="match status" value="1"/>
</dbReference>
<feature type="domain" description="Protein kinase" evidence="12">
    <location>
        <begin position="20"/>
        <end position="280"/>
    </location>
</feature>
<feature type="transmembrane region" description="Helical" evidence="10">
    <location>
        <begin position="907"/>
        <end position="927"/>
    </location>
</feature>
<dbReference type="InterPro" id="IPR008271">
    <property type="entry name" value="Ser/Thr_kinase_AS"/>
</dbReference>
<dbReference type="SUPFAM" id="SSF56112">
    <property type="entry name" value="Protein kinase-like (PK-like)"/>
    <property type="match status" value="1"/>
</dbReference>
<feature type="domain" description="ABC transporter" evidence="13">
    <location>
        <begin position="610"/>
        <end position="843"/>
    </location>
</feature>
<dbReference type="RefSeq" id="WP_307567727.1">
    <property type="nucleotide sequence ID" value="NZ_JAUSQU010000001.1"/>
</dbReference>
<dbReference type="Gene3D" id="3.40.50.300">
    <property type="entry name" value="P-loop containing nucleotide triphosphate hydrolases"/>
    <property type="match status" value="1"/>
</dbReference>
<dbReference type="PROSITE" id="PS00211">
    <property type="entry name" value="ABC_TRANSPORTER_1"/>
    <property type="match status" value="1"/>
</dbReference>